<dbReference type="InterPro" id="IPR001810">
    <property type="entry name" value="F-box_dom"/>
</dbReference>
<dbReference type="InterPro" id="IPR006527">
    <property type="entry name" value="F-box-assoc_dom_typ1"/>
</dbReference>
<dbReference type="InterPro" id="IPR050796">
    <property type="entry name" value="SCF_F-box_component"/>
</dbReference>
<dbReference type="InterPro" id="IPR017451">
    <property type="entry name" value="F-box-assoc_interact_dom"/>
</dbReference>
<accession>A0AAN9P0U2</accession>
<dbReference type="Pfam" id="PF07734">
    <property type="entry name" value="FBA_1"/>
    <property type="match status" value="1"/>
</dbReference>
<dbReference type="SUPFAM" id="SSF81383">
    <property type="entry name" value="F-box domain"/>
    <property type="match status" value="1"/>
</dbReference>
<dbReference type="EMBL" id="JAYMYS010000009">
    <property type="protein sequence ID" value="KAK7380203.1"/>
    <property type="molecule type" value="Genomic_DNA"/>
</dbReference>
<sequence length="399" mass="45080">MGSVPDDLIGQILLRLPVKALLRFKSACKPWLLQISDKQFAKSHFEIAAPTHKVFVKNNHSQLDCIDVDASLLNNCGKLVFNFPLPSSVHKDGCKVYIVGTCRGFMLLKNYFVEKTKDVFDFVIWNPSTGFHKGINYVSAPLACVHHDSSLYGLGYDSSCDDYQIVIVATQARLILVHSFSLKKNSWSLSECTTPFYSREIHGLYLEASLHWYVKPFDRPPFIFAFHVTEKRLFEILLPSVSDIGLDYDKQYFRVIRGCLCLCVVEEGVGTSIWMMKEYNVQSSWTKFFVPLSTTSPPDLLPVFYPLCFTKNGEILGSNSKTLVKLNDEGQLLEHHPDDHNVDSSIFSYCGVYRESLLSISEDNDETAGNPGTIATSSRQQEITIKFSDGRIITLPLEQ</sequence>
<proteinExistence type="predicted"/>
<evidence type="ECO:0000313" key="2">
    <source>
        <dbReference type="EMBL" id="KAK7380203.1"/>
    </source>
</evidence>
<keyword evidence="3" id="KW-1185">Reference proteome</keyword>
<dbReference type="PANTHER" id="PTHR31672:SF13">
    <property type="entry name" value="F-BOX PROTEIN CPR30-LIKE"/>
    <property type="match status" value="1"/>
</dbReference>
<name>A0AAN9P0U2_PSOTE</name>
<dbReference type="PANTHER" id="PTHR31672">
    <property type="entry name" value="BNACNNG10540D PROTEIN"/>
    <property type="match status" value="1"/>
</dbReference>
<dbReference type="AlphaFoldDB" id="A0AAN9P0U2"/>
<dbReference type="PROSITE" id="PS50181">
    <property type="entry name" value="FBOX"/>
    <property type="match status" value="1"/>
</dbReference>
<organism evidence="2 3">
    <name type="scientific">Psophocarpus tetragonolobus</name>
    <name type="common">Winged bean</name>
    <name type="synonym">Dolichos tetragonolobus</name>
    <dbReference type="NCBI Taxonomy" id="3891"/>
    <lineage>
        <taxon>Eukaryota</taxon>
        <taxon>Viridiplantae</taxon>
        <taxon>Streptophyta</taxon>
        <taxon>Embryophyta</taxon>
        <taxon>Tracheophyta</taxon>
        <taxon>Spermatophyta</taxon>
        <taxon>Magnoliopsida</taxon>
        <taxon>eudicotyledons</taxon>
        <taxon>Gunneridae</taxon>
        <taxon>Pentapetalae</taxon>
        <taxon>rosids</taxon>
        <taxon>fabids</taxon>
        <taxon>Fabales</taxon>
        <taxon>Fabaceae</taxon>
        <taxon>Papilionoideae</taxon>
        <taxon>50 kb inversion clade</taxon>
        <taxon>NPAAA clade</taxon>
        <taxon>indigoferoid/millettioid clade</taxon>
        <taxon>Phaseoleae</taxon>
        <taxon>Psophocarpus</taxon>
    </lineage>
</organism>
<comment type="caution">
    <text evidence="2">The sequence shown here is derived from an EMBL/GenBank/DDBJ whole genome shotgun (WGS) entry which is preliminary data.</text>
</comment>
<evidence type="ECO:0000259" key="1">
    <source>
        <dbReference type="PROSITE" id="PS50181"/>
    </source>
</evidence>
<evidence type="ECO:0000313" key="3">
    <source>
        <dbReference type="Proteomes" id="UP001386955"/>
    </source>
</evidence>
<dbReference type="Proteomes" id="UP001386955">
    <property type="component" value="Unassembled WGS sequence"/>
</dbReference>
<protein>
    <recommendedName>
        <fullName evidence="1">F-box domain-containing protein</fullName>
    </recommendedName>
</protein>
<feature type="domain" description="F-box" evidence="1">
    <location>
        <begin position="1"/>
        <end position="44"/>
    </location>
</feature>
<dbReference type="Pfam" id="PF00646">
    <property type="entry name" value="F-box"/>
    <property type="match status" value="1"/>
</dbReference>
<gene>
    <name evidence="2" type="ORF">VNO78_32700</name>
</gene>
<dbReference type="NCBIfam" id="TIGR01640">
    <property type="entry name" value="F_box_assoc_1"/>
    <property type="match status" value="1"/>
</dbReference>
<reference evidence="2 3" key="1">
    <citation type="submission" date="2024-01" db="EMBL/GenBank/DDBJ databases">
        <title>The genomes of 5 underutilized Papilionoideae crops provide insights into root nodulation and disease resistanc.</title>
        <authorList>
            <person name="Jiang F."/>
        </authorList>
    </citation>
    <scope>NUCLEOTIDE SEQUENCE [LARGE SCALE GENOMIC DNA]</scope>
    <source>
        <strain evidence="2">DUOXIRENSHENG_FW03</strain>
        <tissue evidence="2">Leaves</tissue>
    </source>
</reference>
<dbReference type="InterPro" id="IPR036047">
    <property type="entry name" value="F-box-like_dom_sf"/>
</dbReference>